<dbReference type="EMBL" id="HBFQ01023785">
    <property type="protein sequence ID" value="CAD8842387.1"/>
    <property type="molecule type" value="Transcribed_RNA"/>
</dbReference>
<name>A0A7S1A4D0_NOCSC</name>
<dbReference type="AlphaFoldDB" id="A0A7S1A4D0"/>
<evidence type="ECO:0000313" key="2">
    <source>
        <dbReference type="EMBL" id="CAD8842387.1"/>
    </source>
</evidence>
<proteinExistence type="predicted"/>
<gene>
    <name evidence="2" type="ORF">NSCI0253_LOCUS16735</name>
</gene>
<feature type="transmembrane region" description="Helical" evidence="1">
    <location>
        <begin position="27"/>
        <end position="45"/>
    </location>
</feature>
<keyword evidence="1" id="KW-0812">Transmembrane</keyword>
<accession>A0A7S1A4D0</accession>
<keyword evidence="1" id="KW-1133">Transmembrane helix</keyword>
<protein>
    <submittedName>
        <fullName evidence="2">Uncharacterized protein</fullName>
    </submittedName>
</protein>
<feature type="transmembrane region" description="Helical" evidence="1">
    <location>
        <begin position="73"/>
        <end position="98"/>
    </location>
</feature>
<feature type="transmembrane region" description="Helical" evidence="1">
    <location>
        <begin position="50"/>
        <end position="67"/>
    </location>
</feature>
<organism evidence="2">
    <name type="scientific">Noctiluca scintillans</name>
    <name type="common">Sea sparkle</name>
    <name type="synonym">Red tide dinoflagellate</name>
    <dbReference type="NCBI Taxonomy" id="2966"/>
    <lineage>
        <taxon>Eukaryota</taxon>
        <taxon>Sar</taxon>
        <taxon>Alveolata</taxon>
        <taxon>Dinophyceae</taxon>
        <taxon>Noctilucales</taxon>
        <taxon>Noctilucaceae</taxon>
        <taxon>Noctiluca</taxon>
    </lineage>
</organism>
<reference evidence="2" key="1">
    <citation type="submission" date="2021-01" db="EMBL/GenBank/DDBJ databases">
        <authorList>
            <person name="Corre E."/>
            <person name="Pelletier E."/>
            <person name="Niang G."/>
            <person name="Scheremetjew M."/>
            <person name="Finn R."/>
            <person name="Kale V."/>
            <person name="Holt S."/>
            <person name="Cochrane G."/>
            <person name="Meng A."/>
            <person name="Brown T."/>
            <person name="Cohen L."/>
        </authorList>
    </citation>
    <scope>NUCLEOTIDE SEQUENCE</scope>
</reference>
<sequence length="190" mass="21057">MFGGQFVAVLPIQIGNPTDFARRHRNTLLFVLTFQLAVLILRVGFVRSSIIPVIIACAMQAVGWHAWRLDMHITWTVLWTLLCVTVGIYDIFACLLPILTSITSLTVFDLCLRVAVPASEFAGAILGGLLWMDWRGSEVPNMQKGTPWQDFSHAEEKRSLLSNPMWTGASGNIGSAAPVNVQENPFMTRV</sequence>
<evidence type="ECO:0000256" key="1">
    <source>
        <dbReference type="SAM" id="Phobius"/>
    </source>
</evidence>
<keyword evidence="1" id="KW-0472">Membrane</keyword>